<evidence type="ECO:0000256" key="3">
    <source>
        <dbReference type="ARBA" id="ARBA00022989"/>
    </source>
</evidence>
<keyword evidence="5" id="KW-0732">Signal</keyword>
<dbReference type="Gene3D" id="3.30.1150.10">
    <property type="match status" value="2"/>
</dbReference>
<name>A0A3B7LY04_9GAMM</name>
<feature type="signal peptide" evidence="5">
    <location>
        <begin position="1"/>
        <end position="20"/>
    </location>
</feature>
<accession>A0A3B7LY04</accession>
<evidence type="ECO:0000256" key="2">
    <source>
        <dbReference type="ARBA" id="ARBA00022692"/>
    </source>
</evidence>
<keyword evidence="2" id="KW-0812">Transmembrane</keyword>
<evidence type="ECO:0000256" key="5">
    <source>
        <dbReference type="SAM" id="SignalP"/>
    </source>
</evidence>
<proteinExistence type="predicted"/>
<dbReference type="SUPFAM" id="SSF74653">
    <property type="entry name" value="TolA/TonB C-terminal domain"/>
    <property type="match status" value="2"/>
</dbReference>
<gene>
    <name evidence="6" type="ORF">CDG60_15020</name>
</gene>
<dbReference type="EMBL" id="CP032134">
    <property type="protein sequence ID" value="AXY57756.1"/>
    <property type="molecule type" value="Genomic_DNA"/>
</dbReference>
<evidence type="ECO:0000313" key="7">
    <source>
        <dbReference type="Proteomes" id="UP000263753"/>
    </source>
</evidence>
<feature type="chain" id="PRO_5017714698" evidence="5">
    <location>
        <begin position="21"/>
        <end position="243"/>
    </location>
</feature>
<keyword evidence="4" id="KW-0472">Membrane</keyword>
<evidence type="ECO:0000256" key="4">
    <source>
        <dbReference type="ARBA" id="ARBA00023136"/>
    </source>
</evidence>
<comment type="subcellular location">
    <subcellularLocation>
        <location evidence="1">Membrane</location>
        <topology evidence="1">Single-pass membrane protein</topology>
    </subcellularLocation>
</comment>
<reference evidence="7" key="1">
    <citation type="submission" date="2018-09" db="EMBL/GenBank/DDBJ databases">
        <title>The complete genome of Acinetobacter sp. strain WCHAc010005.</title>
        <authorList>
            <person name="Hu Y."/>
            <person name="Long H."/>
            <person name="Feng Y."/>
            <person name="Zong Z."/>
        </authorList>
    </citation>
    <scope>NUCLEOTIDE SEQUENCE [LARGE SCALE GENOMIC DNA]</scope>
    <source>
        <strain evidence="7">WCHAc010005</strain>
    </source>
</reference>
<dbReference type="AlphaFoldDB" id="A0A3B7LY04"/>
<keyword evidence="3" id="KW-1133">Transmembrane helix</keyword>
<sequence length="243" mass="27669">MKLHFAFPLLLALPLSSAISAEPKNSPQLSVLKSSAQSPHLTTRIQWNRFPRPVFKNEDLKDQNRNAIIRVYADTTGKVTKATVQESTGLEKLDEILLTAVRSATVKPYMDDDNALPVIGYQVFNLKVDQDNTEICDLTFDSKVWLAQQTDKKTAFRYRSQPQLELNSELLNKHDRTVKFSFKTNRHGHVKSVKITQGSGVYALDQQVKQTVSTAQVDVPRKFWIYKKSKLKDEIRFSSSSCH</sequence>
<dbReference type="NCBIfam" id="TIGR01352">
    <property type="entry name" value="tonB_Cterm"/>
    <property type="match status" value="1"/>
</dbReference>
<evidence type="ECO:0000313" key="6">
    <source>
        <dbReference type="EMBL" id="AXY57756.1"/>
    </source>
</evidence>
<dbReference type="GO" id="GO:0016020">
    <property type="term" value="C:membrane"/>
    <property type="evidence" value="ECO:0007669"/>
    <property type="project" value="UniProtKB-SubCell"/>
</dbReference>
<evidence type="ECO:0000256" key="1">
    <source>
        <dbReference type="ARBA" id="ARBA00004167"/>
    </source>
</evidence>
<dbReference type="RefSeq" id="WP_087513038.1">
    <property type="nucleotide sequence ID" value="NZ_CP032134.1"/>
</dbReference>
<dbReference type="Pfam" id="PF13103">
    <property type="entry name" value="TonB_2"/>
    <property type="match status" value="1"/>
</dbReference>
<protein>
    <submittedName>
        <fullName evidence="6">TonB family protein</fullName>
    </submittedName>
</protein>
<organism evidence="6 7">
    <name type="scientific">Acinetobacter chinensis</name>
    <dbReference type="NCBI Taxonomy" id="2004650"/>
    <lineage>
        <taxon>Bacteria</taxon>
        <taxon>Pseudomonadati</taxon>
        <taxon>Pseudomonadota</taxon>
        <taxon>Gammaproteobacteria</taxon>
        <taxon>Moraxellales</taxon>
        <taxon>Moraxellaceae</taxon>
        <taxon>Acinetobacter</taxon>
    </lineage>
</organism>
<dbReference type="Proteomes" id="UP000263753">
    <property type="component" value="Chromosome"/>
</dbReference>
<dbReference type="InterPro" id="IPR006260">
    <property type="entry name" value="TonB/TolA_C"/>
</dbReference>
<dbReference type="KEGG" id="achi:CDG60_15020"/>